<dbReference type="InterPro" id="IPR021139">
    <property type="entry name" value="NYN"/>
</dbReference>
<dbReference type="RefSeq" id="WP_347721512.1">
    <property type="nucleotide sequence ID" value="NZ_CP104395.1"/>
</dbReference>
<dbReference type="InterPro" id="IPR002790">
    <property type="entry name" value="CHP00288"/>
</dbReference>
<accession>A0ABY8CEP7</accession>
<proteinExistence type="predicted"/>
<name>A0ABY8CEP7_9ARCH</name>
<dbReference type="PANTHER" id="PTHR35811:SF1">
    <property type="entry name" value="HTH OST-TYPE DOMAIN-CONTAINING PROTEIN"/>
    <property type="match status" value="1"/>
</dbReference>
<sequence length="154" mass="17098">MVFERVKSRVDNKPNVAVYVDGPNVIRKEFDLDLDRLREEVEELGHLKIGKVFLNQYASEKLIEAIVSQGFEAALGLGGEKDKESDVDVYMAVNAMEAVFNDSIDTVVIVTRDTDFLPVIQKAKEHGKKTVVVGMEPGFSTALKNAADKVIELE</sequence>
<gene>
    <name evidence="2" type="ORF">SVXNc_0664</name>
</gene>
<evidence type="ECO:0000259" key="1">
    <source>
        <dbReference type="Pfam" id="PF01936"/>
    </source>
</evidence>
<reference evidence="2 3" key="1">
    <citation type="submission" date="2022-09" db="EMBL/GenBank/DDBJ databases">
        <title>Xylan utilization by haloarchaea-nanohaloarchaea associations.</title>
        <authorList>
            <person name="Yakimov M."/>
        </authorList>
    </citation>
    <scope>NUCLEOTIDE SEQUENCE [LARGE SCALE GENOMIC DNA]</scope>
    <source>
        <strain evidence="2 3">SVXNc</strain>
    </source>
</reference>
<dbReference type="GeneID" id="90590101"/>
<organism evidence="2 3">
    <name type="scientific">Candidatus Nanohalococcus occultus</name>
    <dbReference type="NCBI Taxonomy" id="2978047"/>
    <lineage>
        <taxon>Archaea</taxon>
        <taxon>Candidatus Nanohalarchaeota</taxon>
        <taxon>Candidatus Nanohalarchaeota incertae sedis</taxon>
        <taxon>Candidatus Nanohalococcus</taxon>
    </lineage>
</organism>
<dbReference type="EMBL" id="CP104395">
    <property type="protein sequence ID" value="WEL19678.1"/>
    <property type="molecule type" value="Genomic_DNA"/>
</dbReference>
<dbReference type="Proteomes" id="UP001218034">
    <property type="component" value="Chromosome"/>
</dbReference>
<protein>
    <submittedName>
        <fullName evidence="2">NYN domain containing protein, LabA family</fullName>
    </submittedName>
</protein>
<dbReference type="Gene3D" id="3.40.50.1010">
    <property type="entry name" value="5'-nuclease"/>
    <property type="match status" value="1"/>
</dbReference>
<evidence type="ECO:0000313" key="3">
    <source>
        <dbReference type="Proteomes" id="UP001218034"/>
    </source>
</evidence>
<keyword evidence="3" id="KW-1185">Reference proteome</keyword>
<dbReference type="NCBIfam" id="TIGR00288">
    <property type="entry name" value="TIGR00288 family NYN domain-containing protein"/>
    <property type="match status" value="1"/>
</dbReference>
<dbReference type="PANTHER" id="PTHR35811">
    <property type="entry name" value="SLR1870 PROTEIN"/>
    <property type="match status" value="1"/>
</dbReference>
<feature type="domain" description="NYN" evidence="1">
    <location>
        <begin position="15"/>
        <end position="154"/>
    </location>
</feature>
<evidence type="ECO:0000313" key="2">
    <source>
        <dbReference type="EMBL" id="WEL19678.1"/>
    </source>
</evidence>
<dbReference type="Pfam" id="PF01936">
    <property type="entry name" value="NYN"/>
    <property type="match status" value="1"/>
</dbReference>
<dbReference type="CDD" id="cd18726">
    <property type="entry name" value="PIN_LabA-like"/>
    <property type="match status" value="1"/>
</dbReference>